<organism evidence="2 3">
    <name type="scientific">Aspergillus pseudoviridinutans</name>
    <dbReference type="NCBI Taxonomy" id="1517512"/>
    <lineage>
        <taxon>Eukaryota</taxon>
        <taxon>Fungi</taxon>
        <taxon>Dikarya</taxon>
        <taxon>Ascomycota</taxon>
        <taxon>Pezizomycotina</taxon>
        <taxon>Eurotiomycetes</taxon>
        <taxon>Eurotiomycetidae</taxon>
        <taxon>Eurotiales</taxon>
        <taxon>Aspergillaceae</taxon>
        <taxon>Aspergillus</taxon>
        <taxon>Aspergillus subgen. Fumigati</taxon>
    </lineage>
</organism>
<reference evidence="2 3" key="1">
    <citation type="submission" date="2018-10" db="EMBL/GenBank/DDBJ databases">
        <title>Pan-genome distribution and transcriptional activeness of fungal secondary metabolism genes in Aspergillus section Fumigati.</title>
        <authorList>
            <person name="Takahashi H."/>
            <person name="Umemura M."/>
            <person name="Ninomiya A."/>
            <person name="Kusuya Y."/>
            <person name="Urayama S."/>
            <person name="Shimizu M."/>
            <person name="Watanabe A."/>
            <person name="Kamei K."/>
            <person name="Yaguchi T."/>
            <person name="Hagiwara D."/>
        </authorList>
    </citation>
    <scope>NUCLEOTIDE SEQUENCE [LARGE SCALE GENOMIC DNA]</scope>
    <source>
        <strain evidence="2 3">IFM 55266</strain>
    </source>
</reference>
<feature type="region of interest" description="Disordered" evidence="1">
    <location>
        <begin position="1"/>
        <end position="44"/>
    </location>
</feature>
<proteinExistence type="predicted"/>
<dbReference type="SUPFAM" id="SSF53067">
    <property type="entry name" value="Actin-like ATPase domain"/>
    <property type="match status" value="2"/>
</dbReference>
<keyword evidence="3" id="KW-1185">Reference proteome</keyword>
<dbReference type="Gene3D" id="3.30.420.40">
    <property type="match status" value="2"/>
</dbReference>
<protein>
    <recommendedName>
        <fullName evidence="4">Actin-like ATPase domain-containing protein</fullName>
    </recommendedName>
</protein>
<name>A0A9P3B935_9EURO</name>
<gene>
    <name evidence="2" type="ORF">Asppvi_003798</name>
</gene>
<dbReference type="Gene3D" id="3.90.640.10">
    <property type="entry name" value="Actin, Chain A, domain 4"/>
    <property type="match status" value="1"/>
</dbReference>
<dbReference type="AlphaFoldDB" id="A0A9P3B935"/>
<dbReference type="GeneID" id="67002410"/>
<dbReference type="OrthoDB" id="2963168at2759"/>
<evidence type="ECO:0000256" key="1">
    <source>
        <dbReference type="SAM" id="MobiDB-lite"/>
    </source>
</evidence>
<accession>A0A9P3B935</accession>
<evidence type="ECO:0008006" key="4">
    <source>
        <dbReference type="Google" id="ProtNLM"/>
    </source>
</evidence>
<dbReference type="PANTHER" id="PTHR42749:SF8">
    <property type="entry name" value="HSP70 FAMILY PROTEIN (AFU_ORTHOLOGUE AFUA_3G13740)"/>
    <property type="match status" value="1"/>
</dbReference>
<dbReference type="RefSeq" id="XP_043155690.1">
    <property type="nucleotide sequence ID" value="XM_043299755.1"/>
</dbReference>
<dbReference type="EMBL" id="BHVY01000003">
    <property type="protein sequence ID" value="GIJ84943.1"/>
    <property type="molecule type" value="Genomic_DNA"/>
</dbReference>
<evidence type="ECO:0000313" key="2">
    <source>
        <dbReference type="EMBL" id="GIJ84943.1"/>
    </source>
</evidence>
<evidence type="ECO:0000313" key="3">
    <source>
        <dbReference type="Proteomes" id="UP001043456"/>
    </source>
</evidence>
<sequence>MAQRSNPPRRVRRKLAHMDSSTSTSMCRVTDEDDVQLRRSPRNGQNPVTAKKILLCLDYGTTLTSISYITFNPDHPPVHVHPGGIRSIANWPMAIRSANAAGPFVPSESWYRDGNFLWGHEVQRTLRNLSEKDDADSMNYIIQLPKLLLDDDGESVDDDRLSQPRNALRKVGRTAREAIMDYLMKVFEHTHGQLGKYEGFNNTWEVELVLCVPSKWSTYAQLTMREILLEVVDKTDMRGREFSIFIIDEPEAAATFALRHENIRENIEKGSNFVVCNAGGGTVDAITYKVRQEDPFRFDEIATPTGKYCGSSYINQAFIEETRERLAHIIKLGWEPIYSKEAVLQQDLFRTFENELKRIYDPADWEEGESRGLRIYCLREDPPRNFGKGMFFIRKEQMDNYYRQSLLGTVHLIKEQLEQLNDEDVKVILLLGGFSRSPALKSCLSDTFQPRGLKIILLDQDM</sequence>
<comment type="caution">
    <text evidence="2">The sequence shown here is derived from an EMBL/GenBank/DDBJ whole genome shotgun (WGS) entry which is preliminary data.</text>
</comment>
<dbReference type="PANTHER" id="PTHR42749">
    <property type="entry name" value="CELL SHAPE-DETERMINING PROTEIN MREB"/>
    <property type="match status" value="1"/>
</dbReference>
<dbReference type="Proteomes" id="UP001043456">
    <property type="component" value="Unassembled WGS sequence"/>
</dbReference>
<dbReference type="CDD" id="cd10170">
    <property type="entry name" value="ASKHA_NBD_HSP70"/>
    <property type="match status" value="1"/>
</dbReference>
<dbReference type="InterPro" id="IPR043129">
    <property type="entry name" value="ATPase_NBD"/>
</dbReference>